<dbReference type="GO" id="GO:0016780">
    <property type="term" value="F:phosphotransferase activity, for other substituted phosphate groups"/>
    <property type="evidence" value="ECO:0007669"/>
    <property type="project" value="TreeGrafter"/>
</dbReference>
<dbReference type="AlphaFoldDB" id="A0A2V4A403"/>
<evidence type="ECO:0000259" key="3">
    <source>
        <dbReference type="Pfam" id="PF02397"/>
    </source>
</evidence>
<proteinExistence type="inferred from homology"/>
<protein>
    <recommendedName>
        <fullName evidence="3">Bacterial sugar transferase domain-containing protein</fullName>
    </recommendedName>
</protein>
<evidence type="ECO:0000313" key="5">
    <source>
        <dbReference type="Proteomes" id="UP000248079"/>
    </source>
</evidence>
<keyword evidence="5" id="KW-1185">Reference proteome</keyword>
<dbReference type="PANTHER" id="PTHR30576">
    <property type="entry name" value="COLANIC BIOSYNTHESIS UDP-GLUCOSE LIPID CARRIER TRANSFERASE"/>
    <property type="match status" value="1"/>
</dbReference>
<keyword evidence="2" id="KW-1133">Transmembrane helix</keyword>
<reference evidence="4 5" key="1">
    <citation type="submission" date="2018-05" db="EMBL/GenBank/DDBJ databases">
        <title>Marinifilum breve JC075T sp. nov., a marine bacterium isolated from Yongle Blue Hole in the South China Sea.</title>
        <authorList>
            <person name="Fu T."/>
        </authorList>
    </citation>
    <scope>NUCLEOTIDE SEQUENCE [LARGE SCALE GENOMIC DNA]</scope>
    <source>
        <strain evidence="4 5">JC075</strain>
    </source>
</reference>
<comment type="caution">
    <text evidence="4">The sequence shown here is derived from an EMBL/GenBank/DDBJ whole genome shotgun (WGS) entry which is preliminary data.</text>
</comment>
<evidence type="ECO:0000313" key="4">
    <source>
        <dbReference type="EMBL" id="PXY02983.1"/>
    </source>
</evidence>
<feature type="transmembrane region" description="Helical" evidence="2">
    <location>
        <begin position="6"/>
        <end position="31"/>
    </location>
</feature>
<evidence type="ECO:0000256" key="1">
    <source>
        <dbReference type="ARBA" id="ARBA00006464"/>
    </source>
</evidence>
<name>A0A2V4A403_9BACT</name>
<dbReference type="InterPro" id="IPR003362">
    <property type="entry name" value="Bact_transf"/>
</dbReference>
<feature type="domain" description="Bacterial sugar transferase" evidence="3">
    <location>
        <begin position="3"/>
        <end position="176"/>
    </location>
</feature>
<organism evidence="4 5">
    <name type="scientific">Marinifilum breve</name>
    <dbReference type="NCBI Taxonomy" id="2184082"/>
    <lineage>
        <taxon>Bacteria</taxon>
        <taxon>Pseudomonadati</taxon>
        <taxon>Bacteroidota</taxon>
        <taxon>Bacteroidia</taxon>
        <taxon>Marinilabiliales</taxon>
        <taxon>Marinifilaceae</taxon>
    </lineage>
</organism>
<sequence>MLKRIFDFIVALVALLFFAPILLIISFLVFIDVGGPFFKQKRIGKNERIFSLYKFKSMKDINKKKGLVSNKDRVTKLGRFIRNASLDELPCLINILKGEMSLVGPRPLLIDYLPYYKERHRSRHKVKPGLTGLAQINGRNNTTWEKRLNLDVQYVEEKSFILDIKILFNTFIKVVKKEGVESQVDLSIVRLDQDTNYQKTK</sequence>
<dbReference type="RefSeq" id="WP_110359140.1">
    <property type="nucleotide sequence ID" value="NZ_QFLI01000001.1"/>
</dbReference>
<accession>A0A2V4A403</accession>
<dbReference type="EMBL" id="QFLI01000001">
    <property type="protein sequence ID" value="PXY02983.1"/>
    <property type="molecule type" value="Genomic_DNA"/>
</dbReference>
<gene>
    <name evidence="4" type="ORF">DF185_02500</name>
</gene>
<keyword evidence="2" id="KW-0472">Membrane</keyword>
<dbReference type="Pfam" id="PF02397">
    <property type="entry name" value="Bac_transf"/>
    <property type="match status" value="1"/>
</dbReference>
<dbReference type="PANTHER" id="PTHR30576:SF8">
    <property type="entry name" value="UNDECAPRENYL-PHOSPHATE GALACTOSE PHOSPHOTRANSFERASE"/>
    <property type="match status" value="1"/>
</dbReference>
<keyword evidence="2" id="KW-0812">Transmembrane</keyword>
<dbReference type="OrthoDB" id="9808602at2"/>
<evidence type="ECO:0000256" key="2">
    <source>
        <dbReference type="SAM" id="Phobius"/>
    </source>
</evidence>
<comment type="similarity">
    <text evidence="1">Belongs to the bacterial sugar transferase family.</text>
</comment>
<dbReference type="Proteomes" id="UP000248079">
    <property type="component" value="Unassembled WGS sequence"/>
</dbReference>